<organism evidence="1 2">
    <name type="scientific">Marinobacter azerbaijanicus</name>
    <dbReference type="NCBI Taxonomy" id="3050455"/>
    <lineage>
        <taxon>Bacteria</taxon>
        <taxon>Pseudomonadati</taxon>
        <taxon>Pseudomonadota</taxon>
        <taxon>Gammaproteobacteria</taxon>
        <taxon>Pseudomonadales</taxon>
        <taxon>Marinobacteraceae</taxon>
        <taxon>Marinobacter</taxon>
    </lineage>
</organism>
<protein>
    <submittedName>
        <fullName evidence="1">Uncharacterized protein</fullName>
    </submittedName>
</protein>
<accession>A0ABT7IHJ1</accession>
<reference evidence="1 2" key="1">
    <citation type="submission" date="2023-06" db="EMBL/GenBank/DDBJ databases">
        <title>Marinobacter azerbaijanicus a moderately halophilic, isolated from Urmia Lake in Azerbaijan region of Iran.</title>
        <authorList>
            <person name="Sanchez-Porro C."/>
            <person name="Aghdam E.M."/>
            <person name="Saheb S.M."/>
            <person name="Tarhriz V."/>
            <person name="Kazemi E."/>
            <person name="Ammozegar M.A."/>
            <person name="Ventosa A."/>
            <person name="Hejazi M.S."/>
        </authorList>
    </citation>
    <scope>NUCLEOTIDE SEQUENCE [LARGE SCALE GENOMIC DNA]</scope>
    <source>
        <strain evidence="1 2">TBZ242</strain>
    </source>
</reference>
<keyword evidence="2" id="KW-1185">Reference proteome</keyword>
<dbReference type="EMBL" id="JASSVS010000015">
    <property type="protein sequence ID" value="MDL0433639.1"/>
    <property type="molecule type" value="Genomic_DNA"/>
</dbReference>
<evidence type="ECO:0000313" key="2">
    <source>
        <dbReference type="Proteomes" id="UP001227964"/>
    </source>
</evidence>
<comment type="caution">
    <text evidence="1">The sequence shown here is derived from an EMBL/GenBank/DDBJ whole genome shotgun (WGS) entry which is preliminary data.</text>
</comment>
<dbReference type="InterPro" id="IPR046674">
    <property type="entry name" value="DUF6544"/>
</dbReference>
<proteinExistence type="predicted"/>
<sequence>MFAILPGVIVLTGLVLSAWRLLDHRADRKAMRELVSAQPAQPPVFAAELVADLPEPARRYFLYTIEPGTLLSTVARISMAGRFGMGDRSNPNYLDFEATQVLAVPSGFVWKMRARRGLMRLSGSDSQRWTRFWLMGLLPIARLGGDPDHARSAFGRYVAEAVFWTPAALLPGPGVIWESLDADQARVTVEYRGMSQSVDLRVSADGQPIEVSFQRWSNANPEKKHRLQPFGGYLSEFRPFDGFRLPTHVEAGNHFATDQYFPFFVADVTAVEFPSEFGETGKRPDQCPG</sequence>
<gene>
    <name evidence="1" type="ORF">QPM17_21060</name>
</gene>
<evidence type="ECO:0000313" key="1">
    <source>
        <dbReference type="EMBL" id="MDL0433639.1"/>
    </source>
</evidence>
<dbReference type="Pfam" id="PF20181">
    <property type="entry name" value="DUF6544"/>
    <property type="match status" value="1"/>
</dbReference>
<dbReference type="Proteomes" id="UP001227964">
    <property type="component" value="Unassembled WGS sequence"/>
</dbReference>
<name>A0ABT7IHJ1_9GAMM</name>